<dbReference type="PANTHER" id="PTHR42760">
    <property type="entry name" value="SHORT-CHAIN DEHYDROGENASES/REDUCTASES FAMILY MEMBER"/>
    <property type="match status" value="1"/>
</dbReference>
<evidence type="ECO:0000259" key="4">
    <source>
        <dbReference type="SMART" id="SM00822"/>
    </source>
</evidence>
<dbReference type="InterPro" id="IPR002347">
    <property type="entry name" value="SDR_fam"/>
</dbReference>
<name>A0ABU7LKS7_9NOCA</name>
<dbReference type="GO" id="GO:0016491">
    <property type="term" value="F:oxidoreductase activity"/>
    <property type="evidence" value="ECO:0007669"/>
    <property type="project" value="UniProtKB-KW"/>
</dbReference>
<dbReference type="RefSeq" id="WP_330137235.1">
    <property type="nucleotide sequence ID" value="NZ_JAUTXY010000029.1"/>
</dbReference>
<dbReference type="InterPro" id="IPR036291">
    <property type="entry name" value="NAD(P)-bd_dom_sf"/>
</dbReference>
<dbReference type="Gene3D" id="3.40.50.720">
    <property type="entry name" value="NAD(P)-binding Rossmann-like Domain"/>
    <property type="match status" value="1"/>
</dbReference>
<evidence type="ECO:0000313" key="6">
    <source>
        <dbReference type="Proteomes" id="UP001336020"/>
    </source>
</evidence>
<dbReference type="Pfam" id="PF00106">
    <property type="entry name" value="adh_short"/>
    <property type="match status" value="1"/>
</dbReference>
<dbReference type="EMBL" id="JAUTXY010000029">
    <property type="protein sequence ID" value="MEE2062177.1"/>
    <property type="molecule type" value="Genomic_DNA"/>
</dbReference>
<comment type="similarity">
    <text evidence="1 3">Belongs to the short-chain dehydrogenases/reductases (SDR) family.</text>
</comment>
<evidence type="ECO:0000256" key="1">
    <source>
        <dbReference type="ARBA" id="ARBA00006484"/>
    </source>
</evidence>
<sequence length="250" mass="25376">MAALHGSSVAVVTGAGGGLGAVTAKTLGAGLGLAVACVDIDEASATRTAEELRGAGIEAAAFPVDITSETAAASLVESVHTELGSVSHLVNIAGVLRRTHLADTDAASWRMVMDVNVTAPFLLTQAFADDLRTAEYGRVVNCASFAGIRGYEYPAYAASKAALINLTSSLLFDFWGSAVTVNAVAPGAMDTPMLDRAAAERMAAKTPTGRILAPEDVAAVIGFLSGPASRGVNGTTTVIDGGASLLFSYR</sequence>
<dbReference type="EC" id="1.-.-.-" evidence="5"/>
<dbReference type="PANTHER" id="PTHR42760:SF133">
    <property type="entry name" value="3-OXOACYL-[ACYL-CARRIER-PROTEIN] REDUCTASE"/>
    <property type="match status" value="1"/>
</dbReference>
<comment type="caution">
    <text evidence="5">The sequence shown here is derived from an EMBL/GenBank/DDBJ whole genome shotgun (WGS) entry which is preliminary data.</text>
</comment>
<evidence type="ECO:0000256" key="2">
    <source>
        <dbReference type="ARBA" id="ARBA00023002"/>
    </source>
</evidence>
<evidence type="ECO:0000313" key="5">
    <source>
        <dbReference type="EMBL" id="MEE2062177.1"/>
    </source>
</evidence>
<accession>A0ABU7LKS7</accession>
<dbReference type="SMART" id="SM00822">
    <property type="entry name" value="PKS_KR"/>
    <property type="match status" value="1"/>
</dbReference>
<dbReference type="CDD" id="cd05233">
    <property type="entry name" value="SDR_c"/>
    <property type="match status" value="1"/>
</dbReference>
<dbReference type="InterPro" id="IPR057326">
    <property type="entry name" value="KR_dom"/>
</dbReference>
<dbReference type="PRINTS" id="PR00081">
    <property type="entry name" value="GDHRDH"/>
</dbReference>
<gene>
    <name evidence="5" type="ORF">Q7514_32095</name>
</gene>
<organism evidence="5 6">
    <name type="scientific">Rhodococcus artemisiae</name>
    <dbReference type="NCBI Taxonomy" id="714159"/>
    <lineage>
        <taxon>Bacteria</taxon>
        <taxon>Bacillati</taxon>
        <taxon>Actinomycetota</taxon>
        <taxon>Actinomycetes</taxon>
        <taxon>Mycobacteriales</taxon>
        <taxon>Nocardiaceae</taxon>
        <taxon>Rhodococcus</taxon>
    </lineage>
</organism>
<dbReference type="Proteomes" id="UP001336020">
    <property type="component" value="Unassembled WGS sequence"/>
</dbReference>
<protein>
    <submittedName>
        <fullName evidence="5">SDR family oxidoreductase</fullName>
        <ecNumber evidence="5">1.-.-.-</ecNumber>
    </submittedName>
</protein>
<dbReference type="PRINTS" id="PR00080">
    <property type="entry name" value="SDRFAMILY"/>
</dbReference>
<keyword evidence="6" id="KW-1185">Reference proteome</keyword>
<feature type="domain" description="Ketoreductase" evidence="4">
    <location>
        <begin position="8"/>
        <end position="187"/>
    </location>
</feature>
<keyword evidence="2 5" id="KW-0560">Oxidoreductase</keyword>
<reference evidence="5 6" key="1">
    <citation type="submission" date="2023-07" db="EMBL/GenBank/DDBJ databases">
        <authorList>
            <person name="Girao M."/>
            <person name="Carvalho M.F."/>
        </authorList>
    </citation>
    <scope>NUCLEOTIDE SEQUENCE [LARGE SCALE GENOMIC DNA]</scope>
    <source>
        <strain evidence="5 6">YIM65754</strain>
    </source>
</reference>
<dbReference type="SUPFAM" id="SSF51735">
    <property type="entry name" value="NAD(P)-binding Rossmann-fold domains"/>
    <property type="match status" value="1"/>
</dbReference>
<proteinExistence type="inferred from homology"/>
<evidence type="ECO:0000256" key="3">
    <source>
        <dbReference type="RuleBase" id="RU000363"/>
    </source>
</evidence>